<sequence>MQHFTHHSEENYLKTLYKLENGKVKKVNNIALSKALELNPATVLEMVRKMAERQLVELLADKTIQLTDKGRKKALQIIRKHRLWEVFLVDKLNYKWNEVHDLAEQLEHIESDDLIQRLEAFLGFPSVDPHGDPIPDEHGKLKKIKTQPLSDAPIKKKVTVASLANSSNEFLKYLDKAGISIGDKLEVLEVEAFDGSMKVLHKKSSITLSNEAASNILVVV</sequence>
<keyword evidence="6" id="KW-0678">Repressor</keyword>
<keyword evidence="12" id="KW-0464">Manganese</keyword>
<dbReference type="GO" id="GO:0046983">
    <property type="term" value="F:protein dimerization activity"/>
    <property type="evidence" value="ECO:0007669"/>
    <property type="project" value="InterPro"/>
</dbReference>
<dbReference type="GO" id="GO:0003700">
    <property type="term" value="F:DNA-binding transcription factor activity"/>
    <property type="evidence" value="ECO:0007669"/>
    <property type="project" value="InterPro"/>
</dbReference>
<name>A0A9X2XZU8_9BACT</name>
<dbReference type="SUPFAM" id="SSF46785">
    <property type="entry name" value="Winged helix' DNA-binding domain"/>
    <property type="match status" value="1"/>
</dbReference>
<dbReference type="SMART" id="SM00899">
    <property type="entry name" value="FeoA"/>
    <property type="match status" value="1"/>
</dbReference>
<feature type="domain" description="HTH dtxR-type" evidence="15">
    <location>
        <begin position="5"/>
        <end position="67"/>
    </location>
</feature>
<evidence type="ECO:0000256" key="11">
    <source>
        <dbReference type="ARBA" id="ARBA00023163"/>
    </source>
</evidence>
<dbReference type="InterPro" id="IPR036388">
    <property type="entry name" value="WH-like_DNA-bd_sf"/>
</dbReference>
<dbReference type="Pfam" id="PF01325">
    <property type="entry name" value="Fe_dep_repress"/>
    <property type="match status" value="1"/>
</dbReference>
<protein>
    <recommendedName>
        <fullName evidence="4">Transcriptional regulator MntR</fullName>
    </recommendedName>
    <alternativeName>
        <fullName evidence="14">Manganese transport regulator</fullName>
    </alternativeName>
</protein>
<accession>A0A9X2XZU8</accession>
<evidence type="ECO:0000259" key="15">
    <source>
        <dbReference type="PROSITE" id="PS50944"/>
    </source>
</evidence>
<evidence type="ECO:0000256" key="3">
    <source>
        <dbReference type="ARBA" id="ARBA00011738"/>
    </source>
</evidence>
<dbReference type="Pfam" id="PF04023">
    <property type="entry name" value="FeoA"/>
    <property type="match status" value="1"/>
</dbReference>
<dbReference type="SUPFAM" id="SSF50037">
    <property type="entry name" value="C-terminal domain of transcriptional repressors"/>
    <property type="match status" value="1"/>
</dbReference>
<comment type="function">
    <text evidence="13">In the presence of manganese, represses expression of mntH and mntS. Up-regulates expression of mntP.</text>
</comment>
<evidence type="ECO:0000313" key="16">
    <source>
        <dbReference type="EMBL" id="MCU7550503.1"/>
    </source>
</evidence>
<dbReference type="InterPro" id="IPR036390">
    <property type="entry name" value="WH_DNA-bd_sf"/>
</dbReference>
<keyword evidence="17" id="KW-1185">Reference proteome</keyword>
<keyword evidence="9" id="KW-0238">DNA-binding</keyword>
<evidence type="ECO:0000256" key="4">
    <source>
        <dbReference type="ARBA" id="ARBA00022386"/>
    </source>
</evidence>
<dbReference type="InterPro" id="IPR022689">
    <property type="entry name" value="Iron_dep_repressor"/>
</dbReference>
<comment type="subcellular location">
    <subcellularLocation>
        <location evidence="1">Cytoplasm</location>
    </subcellularLocation>
</comment>
<evidence type="ECO:0000256" key="5">
    <source>
        <dbReference type="ARBA" id="ARBA00022490"/>
    </source>
</evidence>
<dbReference type="EMBL" id="JAOTIF010000012">
    <property type="protein sequence ID" value="MCU7550503.1"/>
    <property type="molecule type" value="Genomic_DNA"/>
</dbReference>
<proteinExistence type="inferred from homology"/>
<dbReference type="InterPro" id="IPR036421">
    <property type="entry name" value="Fe_dep_repressor_sf"/>
</dbReference>
<comment type="subunit">
    <text evidence="3">Homodimer.</text>
</comment>
<dbReference type="SUPFAM" id="SSF47979">
    <property type="entry name" value="Iron-dependent repressor protein, dimerization domain"/>
    <property type="match status" value="1"/>
</dbReference>
<dbReference type="Pfam" id="PF02742">
    <property type="entry name" value="Fe_dep_repr_C"/>
    <property type="match status" value="1"/>
</dbReference>
<evidence type="ECO:0000256" key="10">
    <source>
        <dbReference type="ARBA" id="ARBA00023159"/>
    </source>
</evidence>
<dbReference type="PANTHER" id="PTHR33238">
    <property type="entry name" value="IRON (METAL) DEPENDENT REPRESSOR, DTXR FAMILY"/>
    <property type="match status" value="1"/>
</dbReference>
<dbReference type="InterPro" id="IPR050536">
    <property type="entry name" value="DtxR_MntR_Metal-Reg"/>
</dbReference>
<evidence type="ECO:0000256" key="1">
    <source>
        <dbReference type="ARBA" id="ARBA00004496"/>
    </source>
</evidence>
<keyword evidence="10" id="KW-0010">Activator</keyword>
<comment type="caution">
    <text evidence="16">The sequence shown here is derived from an EMBL/GenBank/DDBJ whole genome shotgun (WGS) entry which is preliminary data.</text>
</comment>
<dbReference type="GO" id="GO:0046914">
    <property type="term" value="F:transition metal ion binding"/>
    <property type="evidence" value="ECO:0007669"/>
    <property type="project" value="InterPro"/>
</dbReference>
<keyword evidence="11" id="KW-0804">Transcription</keyword>
<keyword evidence="8" id="KW-0805">Transcription regulation</keyword>
<keyword evidence="7" id="KW-0408">Iron</keyword>
<dbReference type="InterPro" id="IPR022687">
    <property type="entry name" value="HTH_DTXR"/>
</dbReference>
<keyword evidence="5" id="KW-0963">Cytoplasm</keyword>
<dbReference type="RefSeq" id="WP_279297943.1">
    <property type="nucleotide sequence ID" value="NZ_JAOTIF010000012.1"/>
</dbReference>
<evidence type="ECO:0000313" key="17">
    <source>
        <dbReference type="Proteomes" id="UP001155483"/>
    </source>
</evidence>
<evidence type="ECO:0000256" key="8">
    <source>
        <dbReference type="ARBA" id="ARBA00023015"/>
    </source>
</evidence>
<evidence type="ECO:0000256" key="12">
    <source>
        <dbReference type="ARBA" id="ARBA00023211"/>
    </source>
</evidence>
<comment type="similarity">
    <text evidence="2">Belongs to the DtxR/MntR family.</text>
</comment>
<dbReference type="Proteomes" id="UP001155483">
    <property type="component" value="Unassembled WGS sequence"/>
</dbReference>
<dbReference type="GO" id="GO:0005737">
    <property type="term" value="C:cytoplasm"/>
    <property type="evidence" value="ECO:0007669"/>
    <property type="project" value="UniProtKB-SubCell"/>
</dbReference>
<evidence type="ECO:0000256" key="7">
    <source>
        <dbReference type="ARBA" id="ARBA00023004"/>
    </source>
</evidence>
<evidence type="ECO:0000256" key="9">
    <source>
        <dbReference type="ARBA" id="ARBA00023125"/>
    </source>
</evidence>
<dbReference type="PANTHER" id="PTHR33238:SF11">
    <property type="entry name" value="TRANSCRIPTIONAL REGULATOR MNTR"/>
    <property type="match status" value="1"/>
</dbReference>
<organism evidence="16 17">
    <name type="scientific">Paraflavisolibacter caeni</name>
    <dbReference type="NCBI Taxonomy" id="2982496"/>
    <lineage>
        <taxon>Bacteria</taxon>
        <taxon>Pseudomonadati</taxon>
        <taxon>Bacteroidota</taxon>
        <taxon>Chitinophagia</taxon>
        <taxon>Chitinophagales</taxon>
        <taxon>Chitinophagaceae</taxon>
        <taxon>Paraflavisolibacter</taxon>
    </lineage>
</organism>
<dbReference type="Gene3D" id="2.30.30.90">
    <property type="match status" value="1"/>
</dbReference>
<dbReference type="Gene3D" id="1.10.10.10">
    <property type="entry name" value="Winged helix-like DNA-binding domain superfamily/Winged helix DNA-binding domain"/>
    <property type="match status" value="1"/>
</dbReference>
<reference evidence="16" key="1">
    <citation type="submission" date="2022-09" db="EMBL/GenBank/DDBJ databases">
        <authorList>
            <person name="Yuan C."/>
            <person name="Ke Z."/>
        </authorList>
    </citation>
    <scope>NUCLEOTIDE SEQUENCE</scope>
    <source>
        <strain evidence="16">LB-8</strain>
    </source>
</reference>
<evidence type="ECO:0000256" key="13">
    <source>
        <dbReference type="ARBA" id="ARBA00025185"/>
    </source>
</evidence>
<reference evidence="16" key="2">
    <citation type="submission" date="2023-04" db="EMBL/GenBank/DDBJ databases">
        <title>Paracnuella aquatica gen. nov., sp. nov., a member of the family Chitinophagaceae isolated from a hot spring.</title>
        <authorList>
            <person name="Wang C."/>
        </authorList>
    </citation>
    <scope>NUCLEOTIDE SEQUENCE</scope>
    <source>
        <strain evidence="16">LB-8</strain>
    </source>
</reference>
<dbReference type="GO" id="GO:0003677">
    <property type="term" value="F:DNA binding"/>
    <property type="evidence" value="ECO:0007669"/>
    <property type="project" value="UniProtKB-KW"/>
</dbReference>
<dbReference type="InterPro" id="IPR038157">
    <property type="entry name" value="FeoA_core_dom"/>
</dbReference>
<dbReference type="SMART" id="SM00529">
    <property type="entry name" value="HTH_DTXR"/>
    <property type="match status" value="1"/>
</dbReference>
<evidence type="ECO:0000256" key="6">
    <source>
        <dbReference type="ARBA" id="ARBA00022491"/>
    </source>
</evidence>
<dbReference type="InterPro" id="IPR008988">
    <property type="entry name" value="Transcriptional_repressor_C"/>
</dbReference>
<dbReference type="PROSITE" id="PS50944">
    <property type="entry name" value="HTH_DTXR"/>
    <property type="match status" value="1"/>
</dbReference>
<dbReference type="InterPro" id="IPR007167">
    <property type="entry name" value="Fe-transptr_FeoA-like"/>
</dbReference>
<gene>
    <name evidence="16" type="ORF">OCK74_15400</name>
</gene>
<dbReference type="InterPro" id="IPR001367">
    <property type="entry name" value="Fe_dep_repressor"/>
</dbReference>
<dbReference type="GO" id="GO:0045892">
    <property type="term" value="P:negative regulation of DNA-templated transcription"/>
    <property type="evidence" value="ECO:0007669"/>
    <property type="project" value="TreeGrafter"/>
</dbReference>
<evidence type="ECO:0000256" key="2">
    <source>
        <dbReference type="ARBA" id="ARBA00007871"/>
    </source>
</evidence>
<evidence type="ECO:0000256" key="14">
    <source>
        <dbReference type="ARBA" id="ARBA00032593"/>
    </source>
</evidence>
<dbReference type="AlphaFoldDB" id="A0A9X2XZU8"/>